<proteinExistence type="predicted"/>
<dbReference type="InterPro" id="IPR036388">
    <property type="entry name" value="WH-like_DNA-bd_sf"/>
</dbReference>
<feature type="modified residue" description="4-aspartylphosphate" evidence="7">
    <location>
        <position position="67"/>
    </location>
</feature>
<evidence type="ECO:0000256" key="8">
    <source>
        <dbReference type="PROSITE-ProRule" id="PRU01091"/>
    </source>
</evidence>
<dbReference type="SUPFAM" id="SSF52172">
    <property type="entry name" value="CheY-like"/>
    <property type="match status" value="1"/>
</dbReference>
<evidence type="ECO:0000313" key="11">
    <source>
        <dbReference type="EMBL" id="MDX3040712.1"/>
    </source>
</evidence>
<dbReference type="CDD" id="cd00383">
    <property type="entry name" value="trans_reg_C"/>
    <property type="match status" value="1"/>
</dbReference>
<dbReference type="EMBL" id="JARAWJ010000021">
    <property type="protein sequence ID" value="MDX3040712.1"/>
    <property type="molecule type" value="Genomic_DNA"/>
</dbReference>
<dbReference type="Gene3D" id="3.40.50.2300">
    <property type="match status" value="1"/>
</dbReference>
<reference evidence="11 12" key="1">
    <citation type="journal article" date="2023" name="Microb. Genom.">
        <title>Mesoterricola silvestris gen. nov., sp. nov., Mesoterricola sediminis sp. nov., Geothrix oryzae sp. nov., Geothrix edaphica sp. nov., Geothrix rubra sp. nov., and Geothrix limicola sp. nov., six novel members of Acidobacteriota isolated from soils.</title>
        <authorList>
            <person name="Weisberg A.J."/>
            <person name="Pearce E."/>
            <person name="Kramer C.G."/>
            <person name="Chang J.H."/>
            <person name="Clarke C.R."/>
        </authorList>
    </citation>
    <scope>NUCLEOTIDE SEQUENCE [LARGE SCALE GENOMIC DNA]</scope>
    <source>
        <strain evidence="11 12">NE20-4-1</strain>
    </source>
</reference>
<dbReference type="InterPro" id="IPR039420">
    <property type="entry name" value="WalR-like"/>
</dbReference>
<dbReference type="SMART" id="SM00862">
    <property type="entry name" value="Trans_reg_C"/>
    <property type="match status" value="1"/>
</dbReference>
<keyword evidence="4" id="KW-0805">Transcription regulation</keyword>
<dbReference type="InterPro" id="IPR016032">
    <property type="entry name" value="Sig_transdc_resp-reg_C-effctor"/>
</dbReference>
<dbReference type="SUPFAM" id="SSF46894">
    <property type="entry name" value="C-terminal effector domain of the bipartite response regulators"/>
    <property type="match status" value="1"/>
</dbReference>
<name>A0ABU4MV85_9ACTN</name>
<dbReference type="Pfam" id="PF00486">
    <property type="entry name" value="Trans_reg_C"/>
    <property type="match status" value="1"/>
</dbReference>
<evidence type="ECO:0000313" key="12">
    <source>
        <dbReference type="Proteomes" id="UP001282474"/>
    </source>
</evidence>
<dbReference type="InterPro" id="IPR011006">
    <property type="entry name" value="CheY-like_superfamily"/>
</dbReference>
<protein>
    <submittedName>
        <fullName evidence="11">Response regulator transcription factor</fullName>
    </submittedName>
</protein>
<dbReference type="InterPro" id="IPR001867">
    <property type="entry name" value="OmpR/PhoB-type_DNA-bd"/>
</dbReference>
<evidence type="ECO:0000256" key="7">
    <source>
        <dbReference type="PROSITE-ProRule" id="PRU00169"/>
    </source>
</evidence>
<evidence type="ECO:0000256" key="1">
    <source>
        <dbReference type="ARBA" id="ARBA00004496"/>
    </source>
</evidence>
<feature type="domain" description="OmpR/PhoB-type" evidence="10">
    <location>
        <begin position="141"/>
        <end position="236"/>
    </location>
</feature>
<dbReference type="SMART" id="SM00448">
    <property type="entry name" value="REC"/>
    <property type="match status" value="1"/>
</dbReference>
<dbReference type="PROSITE" id="PS50110">
    <property type="entry name" value="RESPONSE_REGULATORY"/>
    <property type="match status" value="1"/>
</dbReference>
<comment type="subcellular location">
    <subcellularLocation>
        <location evidence="1">Cytoplasm</location>
    </subcellularLocation>
</comment>
<sequence length="239" mass="26327">MRTQLTGKPMARRDGAQHVLLVADDPGVTELLTTTMRLAGYRVAAADTGTEGTARIARGGYDLVVWDAAVPDPERLGRARHGAPVGRPPLLFLAACDTLYDLVPGLRPGDEDYVVKPLRVAEVLHRARALLHGRGGPERTEGVPCYGDLVLDDAACEARRGSRPLGLTPAEYRLLRHLLANAEHVLSKEQISRHVWGEYRAHGAIEKLVARLRRKTDREEPALIHTRRGFGYWLGCPDD</sequence>
<evidence type="ECO:0000256" key="2">
    <source>
        <dbReference type="ARBA" id="ARBA00022553"/>
    </source>
</evidence>
<dbReference type="PROSITE" id="PS51755">
    <property type="entry name" value="OMPR_PHOB"/>
    <property type="match status" value="1"/>
</dbReference>
<comment type="caution">
    <text evidence="11">The sequence shown here is derived from an EMBL/GenBank/DDBJ whole genome shotgun (WGS) entry which is preliminary data.</text>
</comment>
<evidence type="ECO:0000259" key="9">
    <source>
        <dbReference type="PROSITE" id="PS50110"/>
    </source>
</evidence>
<dbReference type="InterPro" id="IPR001789">
    <property type="entry name" value="Sig_transdc_resp-reg_receiver"/>
</dbReference>
<keyword evidence="2 7" id="KW-0597">Phosphoprotein</keyword>
<keyword evidence="5 8" id="KW-0238">DNA-binding</keyword>
<keyword evidence="3" id="KW-0902">Two-component regulatory system</keyword>
<keyword evidence="6" id="KW-0804">Transcription</keyword>
<evidence type="ECO:0000256" key="3">
    <source>
        <dbReference type="ARBA" id="ARBA00023012"/>
    </source>
</evidence>
<dbReference type="RefSeq" id="WP_193380195.1">
    <property type="nucleotide sequence ID" value="NZ_JABXWF010000005.1"/>
</dbReference>
<dbReference type="PANTHER" id="PTHR48111">
    <property type="entry name" value="REGULATOR OF RPOS"/>
    <property type="match status" value="1"/>
</dbReference>
<keyword evidence="12" id="KW-1185">Reference proteome</keyword>
<accession>A0ABU4MV85</accession>
<evidence type="ECO:0000256" key="4">
    <source>
        <dbReference type="ARBA" id="ARBA00023015"/>
    </source>
</evidence>
<dbReference type="Pfam" id="PF00072">
    <property type="entry name" value="Response_reg"/>
    <property type="match status" value="1"/>
</dbReference>
<evidence type="ECO:0000256" key="5">
    <source>
        <dbReference type="ARBA" id="ARBA00023125"/>
    </source>
</evidence>
<organism evidence="11 12">
    <name type="scientific">Streptomyces caniscabiei</name>
    <dbReference type="NCBI Taxonomy" id="2746961"/>
    <lineage>
        <taxon>Bacteria</taxon>
        <taxon>Bacillati</taxon>
        <taxon>Actinomycetota</taxon>
        <taxon>Actinomycetes</taxon>
        <taxon>Kitasatosporales</taxon>
        <taxon>Streptomycetaceae</taxon>
        <taxon>Streptomyces</taxon>
    </lineage>
</organism>
<dbReference type="Proteomes" id="UP001282474">
    <property type="component" value="Unassembled WGS sequence"/>
</dbReference>
<dbReference type="PANTHER" id="PTHR48111:SF22">
    <property type="entry name" value="REGULATOR OF RPOS"/>
    <property type="match status" value="1"/>
</dbReference>
<dbReference type="Gene3D" id="1.10.10.10">
    <property type="entry name" value="Winged helix-like DNA-binding domain superfamily/Winged helix DNA-binding domain"/>
    <property type="match status" value="1"/>
</dbReference>
<evidence type="ECO:0000259" key="10">
    <source>
        <dbReference type="PROSITE" id="PS51755"/>
    </source>
</evidence>
<feature type="DNA-binding region" description="OmpR/PhoB-type" evidence="8">
    <location>
        <begin position="141"/>
        <end position="236"/>
    </location>
</feature>
<gene>
    <name evidence="11" type="ORF">PV383_26540</name>
</gene>
<evidence type="ECO:0000256" key="6">
    <source>
        <dbReference type="ARBA" id="ARBA00023163"/>
    </source>
</evidence>
<feature type="domain" description="Response regulatory" evidence="9">
    <location>
        <begin position="18"/>
        <end position="131"/>
    </location>
</feature>